<gene>
    <name evidence="1" type="ORF">QR695_04520</name>
</gene>
<dbReference type="EMBL" id="JASWER010000003">
    <property type="protein sequence ID" value="MDL5376266.1"/>
    <property type="molecule type" value="Genomic_DNA"/>
</dbReference>
<evidence type="ECO:0008006" key="3">
    <source>
        <dbReference type="Google" id="ProtNLM"/>
    </source>
</evidence>
<accession>A0ABT7MM42</accession>
<dbReference type="Proteomes" id="UP001230807">
    <property type="component" value="Unassembled WGS sequence"/>
</dbReference>
<organism evidence="1 2">
    <name type="scientific">Exiguobacterium mexicanum</name>
    <dbReference type="NCBI Taxonomy" id="340146"/>
    <lineage>
        <taxon>Bacteria</taxon>
        <taxon>Bacillati</taxon>
        <taxon>Bacillota</taxon>
        <taxon>Bacilli</taxon>
        <taxon>Bacillales</taxon>
        <taxon>Bacillales Family XII. Incertae Sedis</taxon>
        <taxon>Exiguobacterium</taxon>
    </lineage>
</organism>
<comment type="caution">
    <text evidence="1">The sequence shown here is derived from an EMBL/GenBank/DDBJ whole genome shotgun (WGS) entry which is preliminary data.</text>
</comment>
<protein>
    <recommendedName>
        <fullName evidence="3">DUF3139 domain-containing protein</fullName>
    </recommendedName>
</protein>
<keyword evidence="2" id="KW-1185">Reference proteome</keyword>
<evidence type="ECO:0000313" key="2">
    <source>
        <dbReference type="Proteomes" id="UP001230807"/>
    </source>
</evidence>
<reference evidence="1 2" key="1">
    <citation type="submission" date="2023-06" db="EMBL/GenBank/DDBJ databases">
        <title>Influencing factors and mechanism of Cr(VI) reduction by facultative anaerobic Exiguobacterium sp. PY14.</title>
        <authorList>
            <person name="Zou L."/>
        </authorList>
    </citation>
    <scope>NUCLEOTIDE SEQUENCE [LARGE SCALE GENOMIC DNA]</scope>
    <source>
        <strain evidence="1 2">PY14</strain>
    </source>
</reference>
<dbReference type="RefSeq" id="WP_214720344.1">
    <property type="nucleotide sequence ID" value="NZ_CP183077.1"/>
</dbReference>
<proteinExistence type="predicted"/>
<evidence type="ECO:0000313" key="1">
    <source>
        <dbReference type="EMBL" id="MDL5376266.1"/>
    </source>
</evidence>
<name>A0ABT7MM42_9BACL</name>
<sequence>MASNKPTPKSQLAFALLLLGGIFFLLHEVDQRETFLNETLTEHFSIDQSAYDVEFSMNQFGYLYRLNFEDENRVEYEFFVKTNQEKEYVVTYYGHNSKGDSPLKEDEFTTLNKEY</sequence>